<dbReference type="AlphaFoldDB" id="A0A453MZ10"/>
<evidence type="ECO:0000313" key="3">
    <source>
        <dbReference type="Proteomes" id="UP000015105"/>
    </source>
</evidence>
<reference evidence="2" key="5">
    <citation type="journal article" date="2021" name="G3 (Bethesda)">
        <title>Aegilops tauschii genome assembly Aet v5.0 features greater sequence contiguity and improved annotation.</title>
        <authorList>
            <person name="Wang L."/>
            <person name="Zhu T."/>
            <person name="Rodriguez J.C."/>
            <person name="Deal K.R."/>
            <person name="Dubcovsky J."/>
            <person name="McGuire P.E."/>
            <person name="Lux T."/>
            <person name="Spannagl M."/>
            <person name="Mayer K.F.X."/>
            <person name="Baldrich P."/>
            <person name="Meyers B.C."/>
            <person name="Huo N."/>
            <person name="Gu Y.Q."/>
            <person name="Zhou H."/>
            <person name="Devos K.M."/>
            <person name="Bennetzen J.L."/>
            <person name="Unver T."/>
            <person name="Budak H."/>
            <person name="Gulick P.J."/>
            <person name="Galiba G."/>
            <person name="Kalapos B."/>
            <person name="Nelson D.R."/>
            <person name="Li P."/>
            <person name="You F.M."/>
            <person name="Luo M.C."/>
            <person name="Dvorak J."/>
        </authorList>
    </citation>
    <scope>NUCLEOTIDE SEQUENCE [LARGE SCALE GENOMIC DNA]</scope>
    <source>
        <strain evidence="2">cv. AL8/78</strain>
    </source>
</reference>
<dbReference type="Pfam" id="PF12274">
    <property type="entry name" value="DUF3615"/>
    <property type="match status" value="1"/>
</dbReference>
<sequence length="263" mass="29750">PAGQWTHGPPAAQIQPAGLPTRYLWSINKRRLFIFRNAKGLLVSDPDRLNHILTYTGKSFYLLWPAAKRHRDIDPSMGSLFSSTAGGDGGAAAFDYANPPPGSRMSKEDIVAFRISQLVDVALEHYNSNNPGAEFEYPEYPPTTEMNAVCVGFRGTFWYHLGFSARPVDTTAETQHFFAELHFDRRWCQIAVETCTILEKPLCRFRASCAFCPDESNILHPSSADFFCGKQDHEKEFFRKRDMLVRPFNSFMTPPDIDSTDDP</sequence>
<reference evidence="3" key="2">
    <citation type="journal article" date="2017" name="Nat. Plants">
        <title>The Aegilops tauschii genome reveals multiple impacts of transposons.</title>
        <authorList>
            <person name="Zhao G."/>
            <person name="Zou C."/>
            <person name="Li K."/>
            <person name="Wang K."/>
            <person name="Li T."/>
            <person name="Gao L."/>
            <person name="Zhang X."/>
            <person name="Wang H."/>
            <person name="Yang Z."/>
            <person name="Liu X."/>
            <person name="Jiang W."/>
            <person name="Mao L."/>
            <person name="Kong X."/>
            <person name="Jiao Y."/>
            <person name="Jia J."/>
        </authorList>
    </citation>
    <scope>NUCLEOTIDE SEQUENCE [LARGE SCALE GENOMIC DNA]</scope>
    <source>
        <strain evidence="3">cv. AL8/78</strain>
    </source>
</reference>
<organism evidence="2 3">
    <name type="scientific">Aegilops tauschii subsp. strangulata</name>
    <name type="common">Goatgrass</name>
    <dbReference type="NCBI Taxonomy" id="200361"/>
    <lineage>
        <taxon>Eukaryota</taxon>
        <taxon>Viridiplantae</taxon>
        <taxon>Streptophyta</taxon>
        <taxon>Embryophyta</taxon>
        <taxon>Tracheophyta</taxon>
        <taxon>Spermatophyta</taxon>
        <taxon>Magnoliopsida</taxon>
        <taxon>Liliopsida</taxon>
        <taxon>Poales</taxon>
        <taxon>Poaceae</taxon>
        <taxon>BOP clade</taxon>
        <taxon>Pooideae</taxon>
        <taxon>Triticodae</taxon>
        <taxon>Triticeae</taxon>
        <taxon>Triticinae</taxon>
        <taxon>Aegilops</taxon>
    </lineage>
</organism>
<dbReference type="InterPro" id="IPR022059">
    <property type="entry name" value="DUF3615"/>
</dbReference>
<protein>
    <recommendedName>
        <fullName evidence="1">DUF3615 domain-containing protein</fullName>
    </recommendedName>
</protein>
<feature type="domain" description="DUF3615" evidence="1">
    <location>
        <begin position="119"/>
        <end position="221"/>
    </location>
</feature>
<accession>A0A453MZ10</accession>
<evidence type="ECO:0000259" key="1">
    <source>
        <dbReference type="Pfam" id="PF12274"/>
    </source>
</evidence>
<keyword evidence="3" id="KW-1185">Reference proteome</keyword>
<dbReference type="PANTHER" id="PTHR34710:SF8">
    <property type="entry name" value="CYSTATIN DOMAIN-CONTAINING PROTEIN"/>
    <property type="match status" value="1"/>
</dbReference>
<name>A0A453MZ10_AEGTS</name>
<reference evidence="3" key="1">
    <citation type="journal article" date="2014" name="Science">
        <title>Ancient hybridizations among the ancestral genomes of bread wheat.</title>
        <authorList>
            <consortium name="International Wheat Genome Sequencing Consortium,"/>
            <person name="Marcussen T."/>
            <person name="Sandve S.R."/>
            <person name="Heier L."/>
            <person name="Spannagl M."/>
            <person name="Pfeifer M."/>
            <person name="Jakobsen K.S."/>
            <person name="Wulff B.B."/>
            <person name="Steuernagel B."/>
            <person name="Mayer K.F."/>
            <person name="Olsen O.A."/>
        </authorList>
    </citation>
    <scope>NUCLEOTIDE SEQUENCE [LARGE SCALE GENOMIC DNA]</scope>
    <source>
        <strain evidence="3">cv. AL8/78</strain>
    </source>
</reference>
<dbReference type="EnsemblPlants" id="AET6Gv20153800.1">
    <property type="protein sequence ID" value="AET6Gv20153800.1"/>
    <property type="gene ID" value="AET6Gv20153800"/>
</dbReference>
<proteinExistence type="predicted"/>
<evidence type="ECO:0000313" key="2">
    <source>
        <dbReference type="EnsemblPlants" id="AET6Gv20153800.1"/>
    </source>
</evidence>
<dbReference type="Proteomes" id="UP000015105">
    <property type="component" value="Chromosome 6D"/>
</dbReference>
<reference evidence="2" key="4">
    <citation type="submission" date="2019-03" db="UniProtKB">
        <authorList>
            <consortium name="EnsemblPlants"/>
        </authorList>
    </citation>
    <scope>IDENTIFICATION</scope>
</reference>
<dbReference type="Gramene" id="AET6Gv20153800.1">
    <property type="protein sequence ID" value="AET6Gv20153800.1"/>
    <property type="gene ID" value="AET6Gv20153800"/>
</dbReference>
<dbReference type="PANTHER" id="PTHR34710">
    <property type="entry name" value="OS03G0834100 PROTEIN"/>
    <property type="match status" value="1"/>
</dbReference>
<reference evidence="2" key="3">
    <citation type="journal article" date="2017" name="Nature">
        <title>Genome sequence of the progenitor of the wheat D genome Aegilops tauschii.</title>
        <authorList>
            <person name="Luo M.C."/>
            <person name="Gu Y.Q."/>
            <person name="Puiu D."/>
            <person name="Wang H."/>
            <person name="Twardziok S.O."/>
            <person name="Deal K.R."/>
            <person name="Huo N."/>
            <person name="Zhu T."/>
            <person name="Wang L."/>
            <person name="Wang Y."/>
            <person name="McGuire P.E."/>
            <person name="Liu S."/>
            <person name="Long H."/>
            <person name="Ramasamy R.K."/>
            <person name="Rodriguez J.C."/>
            <person name="Van S.L."/>
            <person name="Yuan L."/>
            <person name="Wang Z."/>
            <person name="Xia Z."/>
            <person name="Xiao L."/>
            <person name="Anderson O.D."/>
            <person name="Ouyang S."/>
            <person name="Liang Y."/>
            <person name="Zimin A.V."/>
            <person name="Pertea G."/>
            <person name="Qi P."/>
            <person name="Bennetzen J.L."/>
            <person name="Dai X."/>
            <person name="Dawson M.W."/>
            <person name="Muller H.G."/>
            <person name="Kugler K."/>
            <person name="Rivarola-Duarte L."/>
            <person name="Spannagl M."/>
            <person name="Mayer K.F.X."/>
            <person name="Lu F.H."/>
            <person name="Bevan M.W."/>
            <person name="Leroy P."/>
            <person name="Li P."/>
            <person name="You F.M."/>
            <person name="Sun Q."/>
            <person name="Liu Z."/>
            <person name="Lyons E."/>
            <person name="Wicker T."/>
            <person name="Salzberg S.L."/>
            <person name="Devos K.M."/>
            <person name="Dvorak J."/>
        </authorList>
    </citation>
    <scope>NUCLEOTIDE SEQUENCE [LARGE SCALE GENOMIC DNA]</scope>
    <source>
        <strain evidence="2">cv. AL8/78</strain>
    </source>
</reference>